<organism evidence="1 2">
    <name type="scientific">Mucuna pruriens</name>
    <name type="common">Velvet bean</name>
    <name type="synonym">Dolichos pruriens</name>
    <dbReference type="NCBI Taxonomy" id="157652"/>
    <lineage>
        <taxon>Eukaryota</taxon>
        <taxon>Viridiplantae</taxon>
        <taxon>Streptophyta</taxon>
        <taxon>Embryophyta</taxon>
        <taxon>Tracheophyta</taxon>
        <taxon>Spermatophyta</taxon>
        <taxon>Magnoliopsida</taxon>
        <taxon>eudicotyledons</taxon>
        <taxon>Gunneridae</taxon>
        <taxon>Pentapetalae</taxon>
        <taxon>rosids</taxon>
        <taxon>fabids</taxon>
        <taxon>Fabales</taxon>
        <taxon>Fabaceae</taxon>
        <taxon>Papilionoideae</taxon>
        <taxon>50 kb inversion clade</taxon>
        <taxon>NPAAA clade</taxon>
        <taxon>indigoferoid/millettioid clade</taxon>
        <taxon>Phaseoleae</taxon>
        <taxon>Mucuna</taxon>
    </lineage>
</organism>
<protein>
    <submittedName>
        <fullName evidence="1">Uncharacterized protein</fullName>
    </submittedName>
</protein>
<proteinExistence type="predicted"/>
<evidence type="ECO:0000313" key="1">
    <source>
        <dbReference type="EMBL" id="RDY02237.1"/>
    </source>
</evidence>
<comment type="caution">
    <text evidence="1">The sequence shown here is derived from an EMBL/GenBank/DDBJ whole genome shotgun (WGS) entry which is preliminary data.</text>
</comment>
<feature type="non-terminal residue" evidence="1">
    <location>
        <position position="1"/>
    </location>
</feature>
<evidence type="ECO:0000313" key="2">
    <source>
        <dbReference type="Proteomes" id="UP000257109"/>
    </source>
</evidence>
<dbReference type="Proteomes" id="UP000257109">
    <property type="component" value="Unassembled WGS sequence"/>
</dbReference>
<keyword evidence="2" id="KW-1185">Reference proteome</keyword>
<dbReference type="AlphaFoldDB" id="A0A371HHF4"/>
<reference evidence="1" key="1">
    <citation type="submission" date="2018-05" db="EMBL/GenBank/DDBJ databases">
        <title>Draft genome of Mucuna pruriens seed.</title>
        <authorList>
            <person name="Nnadi N.E."/>
            <person name="Vos R."/>
            <person name="Hasami M.H."/>
            <person name="Devisetty U.K."/>
            <person name="Aguiy J.C."/>
        </authorList>
    </citation>
    <scope>NUCLEOTIDE SEQUENCE [LARGE SCALE GENOMIC DNA]</scope>
    <source>
        <strain evidence="1">JCA_2017</strain>
    </source>
</reference>
<name>A0A371HHF4_MUCPR</name>
<sequence length="263" mass="29368">MEFLGFTPPSKNPRQSTSSLTGTMEFLPCMVHFTISLCSTSSITGTLGPTRELKQSSKGATEGNLVMFMAAAASSKADLKERKMEVCMVVYGTIELKRVKAPTLPSCSDSVDDVSNDSLLPLILTELTTTPLEEERQRVSFLWVLKESKTCEGSELRDLPRPTMPRAPLAKPFKRVVGEHVKRTWYWSILKGHEVFHEFSFGGHCSSDAVFWEHLARLVLIFFDGAREKGISGFIRFMFVGFGCEALKGTVRSSEGRRRRDVS</sequence>
<dbReference type="EMBL" id="QJKJ01002574">
    <property type="protein sequence ID" value="RDY02237.1"/>
    <property type="molecule type" value="Genomic_DNA"/>
</dbReference>
<gene>
    <name evidence="1" type="ORF">CR513_14339</name>
</gene>
<accession>A0A371HHF4</accession>